<feature type="region of interest" description="Disordered" evidence="1">
    <location>
        <begin position="49"/>
        <end position="163"/>
    </location>
</feature>
<reference evidence="2 3" key="1">
    <citation type="journal article" date="2023" name="Plants (Basel)">
        <title>Bridging the Gap: Combining Genomics and Transcriptomics Approaches to Understand Stylosanthes scabra, an Orphan Legume from the Brazilian Caatinga.</title>
        <authorList>
            <person name="Ferreira-Neto J.R.C."/>
            <person name="da Silva M.D."/>
            <person name="Binneck E."/>
            <person name="de Melo N.F."/>
            <person name="da Silva R.H."/>
            <person name="de Melo A.L.T.M."/>
            <person name="Pandolfi V."/>
            <person name="Bustamante F.O."/>
            <person name="Brasileiro-Vidal A.C."/>
            <person name="Benko-Iseppon A.M."/>
        </authorList>
    </citation>
    <scope>NUCLEOTIDE SEQUENCE [LARGE SCALE GENOMIC DNA]</scope>
    <source>
        <tissue evidence="2">Leaves</tissue>
    </source>
</reference>
<feature type="compositionally biased region" description="Polar residues" evidence="1">
    <location>
        <begin position="131"/>
        <end position="150"/>
    </location>
</feature>
<organism evidence="2 3">
    <name type="scientific">Stylosanthes scabra</name>
    <dbReference type="NCBI Taxonomy" id="79078"/>
    <lineage>
        <taxon>Eukaryota</taxon>
        <taxon>Viridiplantae</taxon>
        <taxon>Streptophyta</taxon>
        <taxon>Embryophyta</taxon>
        <taxon>Tracheophyta</taxon>
        <taxon>Spermatophyta</taxon>
        <taxon>Magnoliopsida</taxon>
        <taxon>eudicotyledons</taxon>
        <taxon>Gunneridae</taxon>
        <taxon>Pentapetalae</taxon>
        <taxon>rosids</taxon>
        <taxon>fabids</taxon>
        <taxon>Fabales</taxon>
        <taxon>Fabaceae</taxon>
        <taxon>Papilionoideae</taxon>
        <taxon>50 kb inversion clade</taxon>
        <taxon>dalbergioids sensu lato</taxon>
        <taxon>Dalbergieae</taxon>
        <taxon>Pterocarpus clade</taxon>
        <taxon>Stylosanthes</taxon>
    </lineage>
</organism>
<feature type="compositionally biased region" description="Basic and acidic residues" evidence="1">
    <location>
        <begin position="98"/>
        <end position="112"/>
    </location>
</feature>
<accession>A0ABU6U9Z1</accession>
<feature type="compositionally biased region" description="Low complexity" evidence="1">
    <location>
        <begin position="151"/>
        <end position="163"/>
    </location>
</feature>
<dbReference type="Proteomes" id="UP001341840">
    <property type="component" value="Unassembled WGS sequence"/>
</dbReference>
<comment type="caution">
    <text evidence="2">The sequence shown here is derived from an EMBL/GenBank/DDBJ whole genome shotgun (WGS) entry which is preliminary data.</text>
</comment>
<evidence type="ECO:0000256" key="1">
    <source>
        <dbReference type="SAM" id="MobiDB-lite"/>
    </source>
</evidence>
<evidence type="ECO:0000313" key="3">
    <source>
        <dbReference type="Proteomes" id="UP001341840"/>
    </source>
</evidence>
<sequence length="163" mass="18319">MSSPSLCSKVEVPLESLSPRIGCYLSTSNGSYKTYADIGTLDETYPPCRHRIPHVPRKSTTPPSYSPLSRSWMDESDIEMKEDKEKEESEPEEYPEEDPAKDQERLKEESELKSMGANTESEFIRFLESGQPMSSSFGSYLSITSRNPDQTSRSSSGTRSIES</sequence>
<feature type="compositionally biased region" description="Basic and acidic residues" evidence="1">
    <location>
        <begin position="78"/>
        <end position="87"/>
    </location>
</feature>
<gene>
    <name evidence="2" type="ORF">PIB30_023520</name>
</gene>
<name>A0ABU6U9Z1_9FABA</name>
<feature type="compositionally biased region" description="Acidic residues" evidence="1">
    <location>
        <begin position="88"/>
        <end position="97"/>
    </location>
</feature>
<evidence type="ECO:0000313" key="2">
    <source>
        <dbReference type="EMBL" id="MED6157480.1"/>
    </source>
</evidence>
<protein>
    <submittedName>
        <fullName evidence="2">Uncharacterized protein</fullName>
    </submittedName>
</protein>
<keyword evidence="3" id="KW-1185">Reference proteome</keyword>
<feature type="compositionally biased region" description="Polar residues" evidence="1">
    <location>
        <begin position="58"/>
        <end position="69"/>
    </location>
</feature>
<dbReference type="EMBL" id="JASCZI010120911">
    <property type="protein sequence ID" value="MED6157480.1"/>
    <property type="molecule type" value="Genomic_DNA"/>
</dbReference>
<proteinExistence type="predicted"/>